<name>A0AAN9HH29_9TELE</name>
<feature type="compositionally biased region" description="Basic and acidic residues" evidence="2">
    <location>
        <begin position="469"/>
        <end position="482"/>
    </location>
</feature>
<dbReference type="InterPro" id="IPR036179">
    <property type="entry name" value="Ig-like_dom_sf"/>
</dbReference>
<feature type="region of interest" description="Disordered" evidence="2">
    <location>
        <begin position="443"/>
        <end position="462"/>
    </location>
</feature>
<keyword evidence="7" id="KW-1185">Reference proteome</keyword>
<feature type="domain" description="Immunoglobulin" evidence="5">
    <location>
        <begin position="23"/>
        <end position="123"/>
    </location>
</feature>
<dbReference type="InterPro" id="IPR003599">
    <property type="entry name" value="Ig_sub"/>
</dbReference>
<feature type="coiled-coil region" evidence="1">
    <location>
        <begin position="314"/>
        <end position="352"/>
    </location>
</feature>
<dbReference type="AlphaFoldDB" id="A0AAN9HH29"/>
<sequence length="491" mass="55256">MKNVFSLCVFCFVIEGVFDVDPVEVKTAIEGDSLTLQADFTETQTDGLAEWKVNETRIATINKATGKVEYNSDVKLMFSGRLDLDQTGFLTIWNLRIKHSGEYTVEGISSVGTKSKKFTVIVKESPVKSEDNDEIKALLATKGSSETLHTDFELQKRDLILWRFEGSLIAKADRDDNHTSHYEGDDGRFRNRLKMDINTGSLTISDLETEHAGEYRLKIISDRGILFKRFTVTVSVPGLPLGAVVGICVVLMLAVAAATAAGVAIYCRRRDSELKKLMPEISKRLEQLPKISKQLEQLLKLSKHLSKINEKELAKGCENEITKISEKLKKMSEDCKREIPEISKQLEQLHDEKISERLSEISENIQKVCERKKPELPEQRPLTGKGETSEHEIPLTNEMEISEKEKCADVTKMEEGEGKRRMYVEETVLSRVLGADRTLVDRQGRRSIAIRDSAGDNTHDGKALQAKLKELKADSSGRERPSIRQTDGNEQ</sequence>
<dbReference type="PANTHER" id="PTHR21063:SF4">
    <property type="entry name" value="CD48 ANTIGEN-RELATED"/>
    <property type="match status" value="1"/>
</dbReference>
<evidence type="ECO:0000256" key="1">
    <source>
        <dbReference type="SAM" id="Coils"/>
    </source>
</evidence>
<feature type="signal peptide" evidence="4">
    <location>
        <begin position="1"/>
        <end position="19"/>
    </location>
</feature>
<evidence type="ECO:0000256" key="2">
    <source>
        <dbReference type="SAM" id="MobiDB-lite"/>
    </source>
</evidence>
<feature type="domain" description="Immunoglobulin" evidence="5">
    <location>
        <begin position="135"/>
        <end position="235"/>
    </location>
</feature>
<evidence type="ECO:0000256" key="3">
    <source>
        <dbReference type="SAM" id="Phobius"/>
    </source>
</evidence>
<evidence type="ECO:0000259" key="5">
    <source>
        <dbReference type="SMART" id="SM00409"/>
    </source>
</evidence>
<keyword evidence="3" id="KW-0812">Transmembrane</keyword>
<feature type="region of interest" description="Disordered" evidence="2">
    <location>
        <begin position="469"/>
        <end position="491"/>
    </location>
</feature>
<feature type="region of interest" description="Disordered" evidence="2">
    <location>
        <begin position="372"/>
        <end position="392"/>
    </location>
</feature>
<evidence type="ECO:0000313" key="6">
    <source>
        <dbReference type="EMBL" id="KAK7175594.1"/>
    </source>
</evidence>
<comment type="caution">
    <text evidence="6">The sequence shown here is derived from an EMBL/GenBank/DDBJ whole genome shotgun (WGS) entry which is preliminary data.</text>
</comment>
<dbReference type="Proteomes" id="UP001364617">
    <property type="component" value="Unassembled WGS sequence"/>
</dbReference>
<dbReference type="SMART" id="SM00409">
    <property type="entry name" value="IG"/>
    <property type="match status" value="2"/>
</dbReference>
<keyword evidence="3" id="KW-0472">Membrane</keyword>
<dbReference type="PANTHER" id="PTHR21063">
    <property type="entry name" value="LFA-3"/>
    <property type="match status" value="1"/>
</dbReference>
<feature type="compositionally biased region" description="Basic and acidic residues" evidence="2">
    <location>
        <begin position="453"/>
        <end position="462"/>
    </location>
</feature>
<dbReference type="EMBL" id="JAYKXH010000002">
    <property type="protein sequence ID" value="KAK7175594.1"/>
    <property type="molecule type" value="Genomic_DNA"/>
</dbReference>
<keyword evidence="3" id="KW-1133">Transmembrane helix</keyword>
<organism evidence="6 7">
    <name type="scientific">Phoxinus phoxinus</name>
    <name type="common">Eurasian minnow</name>
    <dbReference type="NCBI Taxonomy" id="58324"/>
    <lineage>
        <taxon>Eukaryota</taxon>
        <taxon>Metazoa</taxon>
        <taxon>Chordata</taxon>
        <taxon>Craniata</taxon>
        <taxon>Vertebrata</taxon>
        <taxon>Euteleostomi</taxon>
        <taxon>Actinopterygii</taxon>
        <taxon>Neopterygii</taxon>
        <taxon>Teleostei</taxon>
        <taxon>Ostariophysi</taxon>
        <taxon>Cypriniformes</taxon>
        <taxon>Leuciscidae</taxon>
        <taxon>Phoxininae</taxon>
        <taxon>Phoxinus</taxon>
    </lineage>
</organism>
<evidence type="ECO:0000256" key="4">
    <source>
        <dbReference type="SAM" id="SignalP"/>
    </source>
</evidence>
<dbReference type="InterPro" id="IPR013783">
    <property type="entry name" value="Ig-like_fold"/>
</dbReference>
<feature type="transmembrane region" description="Helical" evidence="3">
    <location>
        <begin position="239"/>
        <end position="267"/>
    </location>
</feature>
<reference evidence="6 7" key="1">
    <citation type="submission" date="2024-02" db="EMBL/GenBank/DDBJ databases">
        <title>Chromosome-level genome assembly of the Eurasian Minnow (Phoxinus phoxinus).</title>
        <authorList>
            <person name="Oriowo T.O."/>
            <person name="Martin S."/>
            <person name="Stange M."/>
            <person name="Chrysostomakis Y."/>
            <person name="Brown T."/>
            <person name="Winkler S."/>
            <person name="Kukowka S."/>
            <person name="Myers E.W."/>
            <person name="Bohne A."/>
        </authorList>
    </citation>
    <scope>NUCLEOTIDE SEQUENCE [LARGE SCALE GENOMIC DNA]</scope>
    <source>
        <strain evidence="6">ZFMK-TIS-60720</strain>
        <tissue evidence="6">Whole Organism</tissue>
    </source>
</reference>
<proteinExistence type="predicted"/>
<keyword evidence="1" id="KW-0175">Coiled coil</keyword>
<dbReference type="Gene3D" id="2.60.40.10">
    <property type="entry name" value="Immunoglobulins"/>
    <property type="match status" value="2"/>
</dbReference>
<feature type="chain" id="PRO_5042991086" description="Immunoglobulin domain-containing protein" evidence="4">
    <location>
        <begin position="20"/>
        <end position="491"/>
    </location>
</feature>
<accession>A0AAN9HH29</accession>
<gene>
    <name evidence="6" type="ORF">R3I93_002503</name>
</gene>
<keyword evidence="4" id="KW-0732">Signal</keyword>
<evidence type="ECO:0000313" key="7">
    <source>
        <dbReference type="Proteomes" id="UP001364617"/>
    </source>
</evidence>
<dbReference type="SUPFAM" id="SSF48726">
    <property type="entry name" value="Immunoglobulin"/>
    <property type="match status" value="2"/>
</dbReference>
<protein>
    <recommendedName>
        <fullName evidence="5">Immunoglobulin domain-containing protein</fullName>
    </recommendedName>
</protein>